<evidence type="ECO:0000313" key="1">
    <source>
        <dbReference type="EMBL" id="CAB4144351.1"/>
    </source>
</evidence>
<dbReference type="EMBL" id="LR797138">
    <property type="protein sequence ID" value="CAB4189210.1"/>
    <property type="molecule type" value="Genomic_DNA"/>
</dbReference>
<proteinExistence type="predicted"/>
<name>A0A6J5MDX9_9CAUD</name>
<gene>
    <name evidence="2" type="ORF">UFOVP1189_9</name>
    <name evidence="1" type="ORF">UFOVP464_33</name>
</gene>
<accession>A0A6J5MDX9</accession>
<dbReference type="EMBL" id="LR796430">
    <property type="protein sequence ID" value="CAB4144351.1"/>
    <property type="molecule type" value="Genomic_DNA"/>
</dbReference>
<protein>
    <submittedName>
        <fullName evidence="1">Uncharacterized protein</fullName>
    </submittedName>
</protein>
<reference evidence="1" key="1">
    <citation type="submission" date="2020-04" db="EMBL/GenBank/DDBJ databases">
        <authorList>
            <person name="Chiriac C."/>
            <person name="Salcher M."/>
            <person name="Ghai R."/>
            <person name="Kavagutti S V."/>
        </authorList>
    </citation>
    <scope>NUCLEOTIDE SEQUENCE</scope>
</reference>
<sequence>MPLDLGFACIWILICLTGYTLLTSLSQSVTHDETCQRVICCIGKDEDCR</sequence>
<organism evidence="1">
    <name type="scientific">uncultured Caudovirales phage</name>
    <dbReference type="NCBI Taxonomy" id="2100421"/>
    <lineage>
        <taxon>Viruses</taxon>
        <taxon>Duplodnaviria</taxon>
        <taxon>Heunggongvirae</taxon>
        <taxon>Uroviricota</taxon>
        <taxon>Caudoviricetes</taxon>
        <taxon>Peduoviridae</taxon>
        <taxon>Maltschvirus</taxon>
        <taxon>Maltschvirus maltsch</taxon>
    </lineage>
</organism>
<evidence type="ECO:0000313" key="2">
    <source>
        <dbReference type="EMBL" id="CAB4189210.1"/>
    </source>
</evidence>